<dbReference type="Pfam" id="PF04357">
    <property type="entry name" value="TamB"/>
    <property type="match status" value="1"/>
</dbReference>
<evidence type="ECO:0000256" key="2">
    <source>
        <dbReference type="ARBA" id="ARBA00022692"/>
    </source>
</evidence>
<feature type="compositionally biased region" description="Low complexity" evidence="5">
    <location>
        <begin position="1112"/>
        <end position="1129"/>
    </location>
</feature>
<name>A0A1I1NKD4_9RHOB</name>
<keyword evidence="4" id="KW-0472">Membrane</keyword>
<keyword evidence="2" id="KW-0812">Transmembrane</keyword>
<dbReference type="Proteomes" id="UP000231644">
    <property type="component" value="Unassembled WGS sequence"/>
</dbReference>
<feature type="chain" id="PRO_5014142430" evidence="6">
    <location>
        <begin position="23"/>
        <end position="1369"/>
    </location>
</feature>
<comment type="subcellular location">
    <subcellularLocation>
        <location evidence="1">Membrane</location>
        <topology evidence="1">Single-pass membrane protein</topology>
    </subcellularLocation>
</comment>
<evidence type="ECO:0000313" key="8">
    <source>
        <dbReference type="EMBL" id="SFC97945.1"/>
    </source>
</evidence>
<dbReference type="PANTHER" id="PTHR36985">
    <property type="entry name" value="TRANSLOCATION AND ASSEMBLY MODULE SUBUNIT TAMB"/>
    <property type="match status" value="1"/>
</dbReference>
<evidence type="ECO:0000256" key="1">
    <source>
        <dbReference type="ARBA" id="ARBA00004167"/>
    </source>
</evidence>
<dbReference type="STRING" id="517719.SAMN05421762_3012"/>
<evidence type="ECO:0000313" key="9">
    <source>
        <dbReference type="Proteomes" id="UP000231644"/>
    </source>
</evidence>
<proteinExistence type="predicted"/>
<evidence type="ECO:0000256" key="4">
    <source>
        <dbReference type="ARBA" id="ARBA00023136"/>
    </source>
</evidence>
<dbReference type="InterPro" id="IPR007452">
    <property type="entry name" value="TamB_C"/>
</dbReference>
<sequence>MKHLLALFLVVTLAALPGTGRAQDEDGEGFLTRLLQDSLSGAGRTVDIQGFQGALSSTATLDRMTIADEDGIWLELSGAVLRWNRGALLRGRLEVEELSAETLTVNRLPKGDDTAKAEASGFAIPDLPVAVNVGEVSITTLELGEPVLGEAARFTFAGNAALDDERLATALSLRRLDRAGEITAQVDLQPDANQLVLEITAEEPENGIAARLLDLPGRPSVSLRVDGDGPLDDFTAQISLASDGQDRLAGTVTLTGQADGAQRFAADLGGDLTAVLLPQARDFLGDDIRLTANGQSGPEGLVLDALDLRAAAVQLSGSFALAADGRPQRFALNGEIGAEDGSPVTLPFGDGPTLRQAVIAAQFDADQGEDVTATVTLADFVRPDVTVGIGELGLRGTIATSGTRAVDLNLNAALSQLVFTDPALQSAVGDEVTATTRIAWTEGEDVVLDRLDLQGSDYSAQVDATLTPGGGTSVVTAEGRAGITDLSRLTPLAGADLTGRADLGFTLSADLLGGSFAVTAQGSTTDLALGIEQLDPVIGGDAVLDLAVNRSQAGLEVETFSLTNDQIRLSASGLLADDAGRIEYDAQLANSGAFTGAEGGPLAIAGAVQRLPDGFEVTGFGGGQDLATGIAQADALLAGETDLALRLTLTDRILLEDARISTPALSIEAGGELTTGARDVTVTGQLYDSGVVTGSKGGPLDLTIRAQQEGADTGVTITGTGRDLATGIAQADALLTGDTRLDVSLLLGERMLLRDATITNPALSVQAEGNLTDGARDLRASVTLDNSGAPLGASGGPVTVNLRAVQDGTAYVLDLDGEGQNIGTGQALADEVLRGTTTFAAEGRFDQGQLRLNSATVDGASVTASASGLIADGATDLDFRARLASLSQVVAQAPSGPVTASGSVRQLEGGALALTIDADGPGGTVARVSGRVGLPGGAVDLDISGNGPLALANPYIAPQSITGTARFDLALSGQPGLSALSGQVSVSGGRASVPSAGLAVEAIGGTVSLAGGRAQTDLRATVNGGAIALSGPVSLSGSYPADLVATLTNVPIEKPGLLSTRANGRITVSGGLTGGGTVAGRIGLSDTELRIPSGGFGGVEAIPEMRHVNEGAASRATRTRAGLTDSDGASSGGSGGGNALRLNLRVEAENSMFLRGRGIDAELRGGLTLEGTTNDVRPVGQFDLVRGRIDILTKRLDLTEGRVRLAGGFDPIIRLVAESSSGEYVVQIVMDGPAAAPQVVFTSRPELPEDEVLSQLFFERDIASLSPLQAARLAVAIAELTGKGGGGVVGKIRDGAGLDDLDVSQTADGETALSAGKYISDNIYTEVEATSGGKTSLSINLDVTDNLTAKGQLGSDGDSSLGIFFERDY</sequence>
<dbReference type="GO" id="GO:0005886">
    <property type="term" value="C:plasma membrane"/>
    <property type="evidence" value="ECO:0007669"/>
    <property type="project" value="InterPro"/>
</dbReference>
<organism evidence="8 9">
    <name type="scientific">Pseudooceanicola nitratireducens</name>
    <dbReference type="NCBI Taxonomy" id="517719"/>
    <lineage>
        <taxon>Bacteria</taxon>
        <taxon>Pseudomonadati</taxon>
        <taxon>Pseudomonadota</taxon>
        <taxon>Alphaproteobacteria</taxon>
        <taxon>Rhodobacterales</taxon>
        <taxon>Paracoccaceae</taxon>
        <taxon>Pseudooceanicola</taxon>
    </lineage>
</organism>
<accession>A0A1I1NKD4</accession>
<reference evidence="8 9" key="1">
    <citation type="submission" date="2016-10" db="EMBL/GenBank/DDBJ databases">
        <authorList>
            <person name="de Groot N.N."/>
        </authorList>
    </citation>
    <scope>NUCLEOTIDE SEQUENCE [LARGE SCALE GENOMIC DNA]</scope>
    <source>
        <strain evidence="8 9">DSM 29619</strain>
    </source>
</reference>
<keyword evidence="3" id="KW-1133">Transmembrane helix</keyword>
<evidence type="ECO:0000256" key="3">
    <source>
        <dbReference type="ARBA" id="ARBA00022989"/>
    </source>
</evidence>
<feature type="region of interest" description="Disordered" evidence="5">
    <location>
        <begin position="1112"/>
        <end position="1136"/>
    </location>
</feature>
<dbReference type="OrthoDB" id="7784409at2"/>
<dbReference type="GO" id="GO:0009306">
    <property type="term" value="P:protein secretion"/>
    <property type="evidence" value="ECO:0007669"/>
    <property type="project" value="InterPro"/>
</dbReference>
<protein>
    <submittedName>
        <fullName evidence="8">Autotransporter secretion inner membrane protein TamB</fullName>
    </submittedName>
</protein>
<dbReference type="EMBL" id="FOLX01000001">
    <property type="protein sequence ID" value="SFC97945.1"/>
    <property type="molecule type" value="Genomic_DNA"/>
</dbReference>
<keyword evidence="6" id="KW-0732">Signal</keyword>
<dbReference type="RefSeq" id="WP_093446296.1">
    <property type="nucleotide sequence ID" value="NZ_FNZG01000001.1"/>
</dbReference>
<dbReference type="PANTHER" id="PTHR36985:SF1">
    <property type="entry name" value="TRANSLOCATION AND ASSEMBLY MODULE SUBUNIT TAMB"/>
    <property type="match status" value="1"/>
</dbReference>
<feature type="signal peptide" evidence="6">
    <location>
        <begin position="1"/>
        <end position="22"/>
    </location>
</feature>
<feature type="domain" description="Translocation and assembly module TamB C-terminal" evidence="7">
    <location>
        <begin position="1018"/>
        <end position="1369"/>
    </location>
</feature>
<evidence type="ECO:0000259" key="7">
    <source>
        <dbReference type="Pfam" id="PF04357"/>
    </source>
</evidence>
<keyword evidence="9" id="KW-1185">Reference proteome</keyword>
<dbReference type="GO" id="GO:0097347">
    <property type="term" value="C:TAM protein secretion complex"/>
    <property type="evidence" value="ECO:0007669"/>
    <property type="project" value="TreeGrafter"/>
</dbReference>
<evidence type="ECO:0000256" key="5">
    <source>
        <dbReference type="SAM" id="MobiDB-lite"/>
    </source>
</evidence>
<evidence type="ECO:0000256" key="6">
    <source>
        <dbReference type="SAM" id="SignalP"/>
    </source>
</evidence>
<gene>
    <name evidence="8" type="ORF">SAMN05421762_3012</name>
</gene>